<name>A0ABV5ACR9_9BACL</name>
<organism evidence="4 5">
    <name type="scientific">Alicyclobacillus fastidiosus</name>
    <dbReference type="NCBI Taxonomy" id="392011"/>
    <lineage>
        <taxon>Bacteria</taxon>
        <taxon>Bacillati</taxon>
        <taxon>Bacillota</taxon>
        <taxon>Bacilli</taxon>
        <taxon>Bacillales</taxon>
        <taxon>Alicyclobacillaceae</taxon>
        <taxon>Alicyclobacillus</taxon>
    </lineage>
</organism>
<dbReference type="InterPro" id="IPR002123">
    <property type="entry name" value="Plipid/glycerol_acylTrfase"/>
</dbReference>
<dbReference type="PANTHER" id="PTHR10434">
    <property type="entry name" value="1-ACYL-SN-GLYCEROL-3-PHOSPHATE ACYLTRANSFERASE"/>
    <property type="match status" value="1"/>
</dbReference>
<comment type="caution">
    <text evidence="4">The sequence shown here is derived from an EMBL/GenBank/DDBJ whole genome shotgun (WGS) entry which is preliminary data.</text>
</comment>
<sequence>MSGNVDLRKKTPFFRAARYVVYSFFQLTYRPKVEGLENVPMYDGIIVASNHLSNLDPPLIGICLPRYIRFMGKIELFRVPVLGPLFRALGAFPIHRGKVDKQAIRTAIDIVRTGGCIVMFPEGHRSKTGELGPFASGVAVIARKSGGYIVPTAICGPYRVFRPLTVRFGEPISVDSVPTDQLMGLVRERIQTLLRESGTIS</sequence>
<evidence type="ECO:0000259" key="3">
    <source>
        <dbReference type="SMART" id="SM00563"/>
    </source>
</evidence>
<dbReference type="RefSeq" id="WP_275476690.1">
    <property type="nucleotide sequence ID" value="NZ_CP162940.1"/>
</dbReference>
<keyword evidence="5" id="KW-1185">Reference proteome</keyword>
<gene>
    <name evidence="4" type="ORF">KKP3000_002430</name>
</gene>
<keyword evidence="2 4" id="KW-0012">Acyltransferase</keyword>
<evidence type="ECO:0000313" key="4">
    <source>
        <dbReference type="EMBL" id="MFB5189422.1"/>
    </source>
</evidence>
<reference evidence="4 5" key="1">
    <citation type="journal article" date="2024" name="Int. J. Mol. Sci.">
        <title>Exploration of Alicyclobacillus spp. Genome in Search of Antibiotic Resistance.</title>
        <authorList>
            <person name="Bucka-Kolendo J."/>
            <person name="Kiousi D.E."/>
            <person name="Dekowska A."/>
            <person name="Mikolajczuk-Szczyrba A."/>
            <person name="Karadedos D.M."/>
            <person name="Michael P."/>
            <person name="Galanis A."/>
            <person name="Sokolowska B."/>
        </authorList>
    </citation>
    <scope>NUCLEOTIDE SEQUENCE [LARGE SCALE GENOMIC DNA]</scope>
    <source>
        <strain evidence="4 5">KKP 3000</strain>
    </source>
</reference>
<dbReference type="CDD" id="cd07989">
    <property type="entry name" value="LPLAT_AGPAT-like"/>
    <property type="match status" value="1"/>
</dbReference>
<feature type="domain" description="Phospholipid/glycerol acyltransferase" evidence="3">
    <location>
        <begin position="45"/>
        <end position="157"/>
    </location>
</feature>
<proteinExistence type="predicted"/>
<dbReference type="SUPFAM" id="SSF69593">
    <property type="entry name" value="Glycerol-3-phosphate (1)-acyltransferase"/>
    <property type="match status" value="1"/>
</dbReference>
<dbReference type="Proteomes" id="UP001579974">
    <property type="component" value="Unassembled WGS sequence"/>
</dbReference>
<dbReference type="GO" id="GO:0016746">
    <property type="term" value="F:acyltransferase activity"/>
    <property type="evidence" value="ECO:0007669"/>
    <property type="project" value="UniProtKB-KW"/>
</dbReference>
<evidence type="ECO:0000256" key="1">
    <source>
        <dbReference type="ARBA" id="ARBA00022679"/>
    </source>
</evidence>
<dbReference type="Pfam" id="PF01553">
    <property type="entry name" value="Acyltransferase"/>
    <property type="match status" value="1"/>
</dbReference>
<dbReference type="PANTHER" id="PTHR10434:SF11">
    <property type="entry name" value="1-ACYL-SN-GLYCEROL-3-PHOSPHATE ACYLTRANSFERASE"/>
    <property type="match status" value="1"/>
</dbReference>
<dbReference type="EMBL" id="JBDXSU010000002">
    <property type="protein sequence ID" value="MFB5189422.1"/>
    <property type="molecule type" value="Genomic_DNA"/>
</dbReference>
<dbReference type="SMART" id="SM00563">
    <property type="entry name" value="PlsC"/>
    <property type="match status" value="1"/>
</dbReference>
<evidence type="ECO:0000256" key="2">
    <source>
        <dbReference type="ARBA" id="ARBA00023315"/>
    </source>
</evidence>
<accession>A0ABV5ACR9</accession>
<evidence type="ECO:0000313" key="5">
    <source>
        <dbReference type="Proteomes" id="UP001579974"/>
    </source>
</evidence>
<keyword evidence="1" id="KW-0808">Transferase</keyword>
<protein>
    <submittedName>
        <fullName evidence="4">Lysophospholipid acyltransferase family protein</fullName>
    </submittedName>
</protein>